<dbReference type="Proteomes" id="UP000256779">
    <property type="component" value="Unassembled WGS sequence"/>
</dbReference>
<organism evidence="2 3">
    <name type="scientific">Marinoscillum furvescens DSM 4134</name>
    <dbReference type="NCBI Taxonomy" id="1122208"/>
    <lineage>
        <taxon>Bacteria</taxon>
        <taxon>Pseudomonadati</taxon>
        <taxon>Bacteroidota</taxon>
        <taxon>Cytophagia</taxon>
        <taxon>Cytophagales</taxon>
        <taxon>Reichenbachiellaceae</taxon>
        <taxon>Marinoscillum</taxon>
    </lineage>
</organism>
<evidence type="ECO:0000313" key="2">
    <source>
        <dbReference type="EMBL" id="REE02218.1"/>
    </source>
</evidence>
<dbReference type="PROSITE" id="PS51257">
    <property type="entry name" value="PROKAR_LIPOPROTEIN"/>
    <property type="match status" value="1"/>
</dbReference>
<dbReference type="EMBL" id="QREG01000002">
    <property type="protein sequence ID" value="REE02218.1"/>
    <property type="molecule type" value="Genomic_DNA"/>
</dbReference>
<dbReference type="Gene3D" id="3.20.20.80">
    <property type="entry name" value="Glycosidases"/>
    <property type="match status" value="1"/>
</dbReference>
<dbReference type="GO" id="GO:0004553">
    <property type="term" value="F:hydrolase activity, hydrolyzing O-glycosyl compounds"/>
    <property type="evidence" value="ECO:0007669"/>
    <property type="project" value="InterPro"/>
</dbReference>
<sequence length="549" mass="61707">MNFKQLKFLSVIVAVTLFSACDDDFTDPNDPKFGGGDKDEKGFVIDISQKHQTMHHFGASDGWSSEILGENWPAADREMIAELLFSRDFDANGKPKGIGLSMWRINVGAGSANMENSGFAANGWFRETECALQPDGTYDWENNQVGTRWFMKKAKEYGVEYFTGWSTSPPYFMTKNGYTFRTPGVQGLNLKEDKYDDFANYLNTFMDYHREQGIPIDYLSIINEPQWPWEAEVGQSKQEGSYCTNEEAYNLAKAVNDVFQAEGQSTKMLLTEAGDLPVMHSYISKHAATSDQVNVFWNPASDKYLGSLSSVAPLIVGHSYWSNGSVEAAIQNRTALLQSTQQVGVDFWQTEYSLLGSAYQEGRNPDNMKEIDYMLWLARIIHWDVALANATGWNFWTACSASDWGDHANRFGLIIWLSDVKDRSSSSGTIKISRQTWTLGHFSRFIRPGYQRVELKNSLYTTQAKASRNLMASAYLSPDSKELVMVMINYGEKDEAPKFENYGEGLAFEGDQVTTYTTTQSKDMFPATVAVDELKVPAKSIVTVVAKLK</sequence>
<evidence type="ECO:0000313" key="3">
    <source>
        <dbReference type="Proteomes" id="UP000256779"/>
    </source>
</evidence>
<dbReference type="Gene3D" id="2.60.40.1180">
    <property type="entry name" value="Golgi alpha-mannosidase II"/>
    <property type="match status" value="1"/>
</dbReference>
<keyword evidence="2" id="KW-0378">Hydrolase</keyword>
<gene>
    <name evidence="2" type="ORF">C7460_102243</name>
</gene>
<dbReference type="InterPro" id="IPR039514">
    <property type="entry name" value="6GAL-like"/>
</dbReference>
<dbReference type="InterPro" id="IPR039743">
    <property type="entry name" value="6GAL/EXGAL"/>
</dbReference>
<name>A0A3D9L790_MARFU</name>
<accession>A0A3D9L790</accession>
<dbReference type="RefSeq" id="WP_115866746.1">
    <property type="nucleotide sequence ID" value="NZ_QREG01000002.1"/>
</dbReference>
<dbReference type="Pfam" id="PF14587">
    <property type="entry name" value="Glyco_hydr_30_2"/>
    <property type="match status" value="1"/>
</dbReference>
<dbReference type="AlphaFoldDB" id="A0A3D9L790"/>
<dbReference type="SUPFAM" id="SSF51445">
    <property type="entry name" value="(Trans)glycosidases"/>
    <property type="match status" value="1"/>
</dbReference>
<comment type="caution">
    <text evidence="2">The sequence shown here is derived from an EMBL/GenBank/DDBJ whole genome shotgun (WGS) entry which is preliminary data.</text>
</comment>
<evidence type="ECO:0000259" key="1">
    <source>
        <dbReference type="Pfam" id="PF14587"/>
    </source>
</evidence>
<proteinExistence type="predicted"/>
<feature type="domain" description="Endo-beta-1,6-galactanase-like" evidence="1">
    <location>
        <begin position="43"/>
        <end position="406"/>
    </location>
</feature>
<dbReference type="PANTHER" id="PTHR42767:SF1">
    <property type="entry name" value="ENDO-BETA-1,6-GALACTANASE-LIKE DOMAIN-CONTAINING PROTEIN"/>
    <property type="match status" value="1"/>
</dbReference>
<dbReference type="InterPro" id="IPR017853">
    <property type="entry name" value="GH"/>
</dbReference>
<dbReference type="OrthoDB" id="9806701at2"/>
<dbReference type="InterPro" id="IPR013780">
    <property type="entry name" value="Glyco_hydro_b"/>
</dbReference>
<keyword evidence="3" id="KW-1185">Reference proteome</keyword>
<dbReference type="PANTHER" id="PTHR42767">
    <property type="entry name" value="ENDO-BETA-1,6-GALACTANASE"/>
    <property type="match status" value="1"/>
</dbReference>
<reference evidence="2 3" key="1">
    <citation type="submission" date="2018-07" db="EMBL/GenBank/DDBJ databases">
        <title>Genomic Encyclopedia of Type Strains, Phase IV (KMG-IV): sequencing the most valuable type-strain genomes for metagenomic binning, comparative biology and taxonomic classification.</title>
        <authorList>
            <person name="Goeker M."/>
        </authorList>
    </citation>
    <scope>NUCLEOTIDE SEQUENCE [LARGE SCALE GENOMIC DNA]</scope>
    <source>
        <strain evidence="2 3">DSM 4134</strain>
    </source>
</reference>
<protein>
    <submittedName>
        <fullName evidence="2">O-glycosyl hydrolase</fullName>
    </submittedName>
</protein>